<dbReference type="RefSeq" id="WP_315999569.1">
    <property type="nucleotide sequence ID" value="NZ_JAWDJT010000012.1"/>
</dbReference>
<organism evidence="1 2">
    <name type="scientific">Hymenobacter endophyticus</name>
    <dbReference type="NCBI Taxonomy" id="3076335"/>
    <lineage>
        <taxon>Bacteria</taxon>
        <taxon>Pseudomonadati</taxon>
        <taxon>Bacteroidota</taxon>
        <taxon>Cytophagia</taxon>
        <taxon>Cytophagales</taxon>
        <taxon>Hymenobacteraceae</taxon>
        <taxon>Hymenobacter</taxon>
    </lineage>
</organism>
<reference evidence="1 2" key="1">
    <citation type="submission" date="2023-10" db="EMBL/GenBank/DDBJ databases">
        <title>Hymenobacter endophyticus sp. nov., an isolate from the leaf tissues of wheat.</title>
        <authorList>
            <person name="Dai Y."/>
        </authorList>
    </citation>
    <scope>NUCLEOTIDE SEQUENCE [LARGE SCALE GENOMIC DNA]</scope>
    <source>
        <strain evidence="1 2">ZK17L-C2</strain>
    </source>
</reference>
<sequence length="258" mass="26907">MDEGLYKMEKGITAARKLLGSEEFTALTELLGKKTLVYKAAMAAQKALTIAEIGMGVVKQFASNAEAGAKIAAMAPPVSIPLGTAYTVGANILASATAGAAVAKVLGIGFRQGGATGSAPAGEGAGLAGLRIGSSGKLLDAEGFAVAGVVHENEYVIPEWMRADPKVVQIEQFLEQKRLRGYIEGGATSGDVAVPAAGTGTAPEAQVQLLLLAVLGRLDLRLADVEQWARELHVYLEVHQLEDALSEREQTRKAAEIR</sequence>
<accession>A0ABU3TL61</accession>
<proteinExistence type="predicted"/>
<dbReference type="Proteomes" id="UP001250698">
    <property type="component" value="Unassembled WGS sequence"/>
</dbReference>
<gene>
    <name evidence="1" type="ORF">ROI90_17060</name>
</gene>
<comment type="caution">
    <text evidence="1">The sequence shown here is derived from an EMBL/GenBank/DDBJ whole genome shotgun (WGS) entry which is preliminary data.</text>
</comment>
<evidence type="ECO:0000313" key="1">
    <source>
        <dbReference type="EMBL" id="MDU0372119.1"/>
    </source>
</evidence>
<dbReference type="EMBL" id="JAWDJT010000012">
    <property type="protein sequence ID" value="MDU0372119.1"/>
    <property type="molecule type" value="Genomic_DNA"/>
</dbReference>
<protein>
    <submittedName>
        <fullName evidence="1">Uncharacterized protein</fullName>
    </submittedName>
</protein>
<name>A0ABU3TL61_9BACT</name>
<evidence type="ECO:0000313" key="2">
    <source>
        <dbReference type="Proteomes" id="UP001250698"/>
    </source>
</evidence>
<keyword evidence="2" id="KW-1185">Reference proteome</keyword>